<gene>
    <name evidence="1" type="ORF">GCM10007140_09930</name>
</gene>
<keyword evidence="2" id="KW-1185">Reference proteome</keyword>
<dbReference type="InterPro" id="IPR025088">
    <property type="entry name" value="DUF3970"/>
</dbReference>
<dbReference type="Pfam" id="PF13113">
    <property type="entry name" value="DUF3970"/>
    <property type="match status" value="1"/>
</dbReference>
<organism evidence="1 2">
    <name type="scientific">Priestia taiwanensis</name>
    <dbReference type="NCBI Taxonomy" id="1347902"/>
    <lineage>
        <taxon>Bacteria</taxon>
        <taxon>Bacillati</taxon>
        <taxon>Bacillota</taxon>
        <taxon>Bacilli</taxon>
        <taxon>Bacillales</taxon>
        <taxon>Bacillaceae</taxon>
        <taxon>Priestia</taxon>
    </lineage>
</organism>
<accession>A0A917APK3</accession>
<sequence>MIKMRLSGTEEEILQYINLLQKQQDVIVHYVREPQRGNNPKYSSSKEVLSYINIELKKK</sequence>
<reference evidence="1" key="2">
    <citation type="submission" date="2020-09" db="EMBL/GenBank/DDBJ databases">
        <authorList>
            <person name="Sun Q."/>
            <person name="Zhou Y."/>
        </authorList>
    </citation>
    <scope>NUCLEOTIDE SEQUENCE</scope>
    <source>
        <strain evidence="1">CGMCC 1.12698</strain>
    </source>
</reference>
<evidence type="ECO:0000313" key="2">
    <source>
        <dbReference type="Proteomes" id="UP000605259"/>
    </source>
</evidence>
<dbReference type="EMBL" id="BMFK01000001">
    <property type="protein sequence ID" value="GGE61623.1"/>
    <property type="molecule type" value="Genomic_DNA"/>
</dbReference>
<proteinExistence type="predicted"/>
<comment type="caution">
    <text evidence="1">The sequence shown here is derived from an EMBL/GenBank/DDBJ whole genome shotgun (WGS) entry which is preliminary data.</text>
</comment>
<dbReference type="Proteomes" id="UP000605259">
    <property type="component" value="Unassembled WGS sequence"/>
</dbReference>
<protein>
    <submittedName>
        <fullName evidence="1">Uncharacterized protein</fullName>
    </submittedName>
</protein>
<name>A0A917APK3_9BACI</name>
<dbReference type="AlphaFoldDB" id="A0A917APK3"/>
<evidence type="ECO:0000313" key="1">
    <source>
        <dbReference type="EMBL" id="GGE61623.1"/>
    </source>
</evidence>
<reference evidence="1" key="1">
    <citation type="journal article" date="2014" name="Int. J. Syst. Evol. Microbiol.">
        <title>Complete genome sequence of Corynebacterium casei LMG S-19264T (=DSM 44701T), isolated from a smear-ripened cheese.</title>
        <authorList>
            <consortium name="US DOE Joint Genome Institute (JGI-PGF)"/>
            <person name="Walter F."/>
            <person name="Albersmeier A."/>
            <person name="Kalinowski J."/>
            <person name="Ruckert C."/>
        </authorList>
    </citation>
    <scope>NUCLEOTIDE SEQUENCE</scope>
    <source>
        <strain evidence="1">CGMCC 1.12698</strain>
    </source>
</reference>
<dbReference type="RefSeq" id="WP_188387305.1">
    <property type="nucleotide sequence ID" value="NZ_BMFK01000001.1"/>
</dbReference>